<dbReference type="GO" id="GO:0005886">
    <property type="term" value="C:plasma membrane"/>
    <property type="evidence" value="ECO:0007669"/>
    <property type="project" value="UniProtKB-SubCell"/>
</dbReference>
<dbReference type="InterPro" id="IPR035906">
    <property type="entry name" value="MetI-like_sf"/>
</dbReference>
<evidence type="ECO:0000256" key="7">
    <source>
        <dbReference type="RuleBase" id="RU363032"/>
    </source>
</evidence>
<feature type="transmembrane region" description="Helical" evidence="7">
    <location>
        <begin position="120"/>
        <end position="140"/>
    </location>
</feature>
<feature type="transmembrane region" description="Helical" evidence="7">
    <location>
        <begin position="273"/>
        <end position="295"/>
    </location>
</feature>
<evidence type="ECO:0000313" key="10">
    <source>
        <dbReference type="Proteomes" id="UP000095350"/>
    </source>
</evidence>
<proteinExistence type="inferred from homology"/>
<organism evidence="9 10">
    <name type="scientific">Roseburia intestinalis</name>
    <dbReference type="NCBI Taxonomy" id="166486"/>
    <lineage>
        <taxon>Bacteria</taxon>
        <taxon>Bacillati</taxon>
        <taxon>Bacillota</taxon>
        <taxon>Clostridia</taxon>
        <taxon>Lachnospirales</taxon>
        <taxon>Lachnospiraceae</taxon>
        <taxon>Roseburia</taxon>
    </lineage>
</organism>
<evidence type="ECO:0000256" key="4">
    <source>
        <dbReference type="ARBA" id="ARBA00022692"/>
    </source>
</evidence>
<evidence type="ECO:0000259" key="8">
    <source>
        <dbReference type="PROSITE" id="PS50928"/>
    </source>
</evidence>
<dbReference type="GO" id="GO:0055085">
    <property type="term" value="P:transmembrane transport"/>
    <property type="evidence" value="ECO:0007669"/>
    <property type="project" value="InterPro"/>
</dbReference>
<comment type="similarity">
    <text evidence="7">Belongs to the binding-protein-dependent transport system permease family.</text>
</comment>
<name>A0A173SAV5_9FIRM</name>
<evidence type="ECO:0000256" key="5">
    <source>
        <dbReference type="ARBA" id="ARBA00022989"/>
    </source>
</evidence>
<dbReference type="InterPro" id="IPR000515">
    <property type="entry name" value="MetI-like"/>
</dbReference>
<evidence type="ECO:0000256" key="6">
    <source>
        <dbReference type="ARBA" id="ARBA00023136"/>
    </source>
</evidence>
<dbReference type="EMBL" id="CYXZ01000005">
    <property type="protein sequence ID" value="CUM87136.1"/>
    <property type="molecule type" value="Genomic_DNA"/>
</dbReference>
<dbReference type="PANTHER" id="PTHR30193:SF1">
    <property type="entry name" value="ABC TRANSPORTER PERMEASE PROTEIN YESP-RELATED"/>
    <property type="match status" value="1"/>
</dbReference>
<dbReference type="SUPFAM" id="SSF161098">
    <property type="entry name" value="MetI-like"/>
    <property type="match status" value="1"/>
</dbReference>
<dbReference type="Proteomes" id="UP000095350">
    <property type="component" value="Unassembled WGS sequence"/>
</dbReference>
<feature type="domain" description="ABC transmembrane type-1" evidence="8">
    <location>
        <begin position="83"/>
        <end position="294"/>
    </location>
</feature>
<keyword evidence="6 7" id="KW-0472">Membrane</keyword>
<evidence type="ECO:0000256" key="2">
    <source>
        <dbReference type="ARBA" id="ARBA00022448"/>
    </source>
</evidence>
<dbReference type="PaxDb" id="166486-ERS852572_00873"/>
<evidence type="ECO:0000313" key="9">
    <source>
        <dbReference type="EMBL" id="CUM87136.1"/>
    </source>
</evidence>
<evidence type="ECO:0000256" key="1">
    <source>
        <dbReference type="ARBA" id="ARBA00004651"/>
    </source>
</evidence>
<accession>A0A173SAV5</accession>
<keyword evidence="5 7" id="KW-1133">Transmembrane helix</keyword>
<keyword evidence="2 7" id="KW-0813">Transport</keyword>
<dbReference type="PROSITE" id="PS50928">
    <property type="entry name" value="ABC_TM1"/>
    <property type="match status" value="1"/>
</dbReference>
<dbReference type="AlphaFoldDB" id="A0A173SAV5"/>
<reference evidence="9 10" key="1">
    <citation type="submission" date="2015-09" db="EMBL/GenBank/DDBJ databases">
        <authorList>
            <consortium name="Pathogen Informatics"/>
        </authorList>
    </citation>
    <scope>NUCLEOTIDE SEQUENCE [LARGE SCALE GENOMIC DNA]</scope>
    <source>
        <strain evidence="9 10">2789STDY5834960</strain>
    </source>
</reference>
<gene>
    <name evidence="9" type="primary">ugpA_2</name>
    <name evidence="9" type="ORF">ERS852572_00873</name>
</gene>
<dbReference type="InterPro" id="IPR051393">
    <property type="entry name" value="ABC_transporter_permease"/>
</dbReference>
<dbReference type="Gene3D" id="1.10.3720.10">
    <property type="entry name" value="MetI-like"/>
    <property type="match status" value="1"/>
</dbReference>
<feature type="transmembrane region" description="Helical" evidence="7">
    <location>
        <begin position="225"/>
        <end position="246"/>
    </location>
</feature>
<dbReference type="CDD" id="cd06261">
    <property type="entry name" value="TM_PBP2"/>
    <property type="match status" value="1"/>
</dbReference>
<comment type="subcellular location">
    <subcellularLocation>
        <location evidence="1 7">Cell membrane</location>
        <topology evidence="1 7">Multi-pass membrane protein</topology>
    </subcellularLocation>
</comment>
<feature type="transmembrane region" description="Helical" evidence="7">
    <location>
        <begin position="169"/>
        <end position="190"/>
    </location>
</feature>
<keyword evidence="3" id="KW-1003">Cell membrane</keyword>
<sequence length="308" mass="34345">MPGGITMSKKTKSKMNMKEKNQLKWGYFFIGPGIIGLICFSFGPMLFSLGISFTSWDVISAKEFVGLENYKNLFQDPLFFKSLKVTLYYTLLSVPLITCIPLLIAMLLNSKVKGISVFRAIFYVPSIVPIVASAAVWMYIYNPMYGLLNSILKALGMHSQNFIFSETGAVPSLAVMALWGAGNTVVIYLAGLQGVSRQLYEAAEIDGAGTLSRFMNITVPMMTPIIFYNFVMAIINSMQIFTQAYIMTDGGPANATLFYSLMVYRTAFKQSRMGYSAAMSWVFFVIIAVLTLIVFKSQKKWVVYENGD</sequence>
<feature type="transmembrane region" description="Helical" evidence="7">
    <location>
        <begin position="25"/>
        <end position="47"/>
    </location>
</feature>
<protein>
    <submittedName>
        <fullName evidence="9">sn-glycerol-3-phosphate transport system permease protein ugpA</fullName>
    </submittedName>
</protein>
<keyword evidence="4 7" id="KW-0812">Transmembrane</keyword>
<dbReference type="STRING" id="166486.ERS852572_00873"/>
<dbReference type="Pfam" id="PF00528">
    <property type="entry name" value="BPD_transp_1"/>
    <property type="match status" value="1"/>
</dbReference>
<evidence type="ECO:0000256" key="3">
    <source>
        <dbReference type="ARBA" id="ARBA00022475"/>
    </source>
</evidence>
<dbReference type="PANTHER" id="PTHR30193">
    <property type="entry name" value="ABC TRANSPORTER PERMEASE PROTEIN"/>
    <property type="match status" value="1"/>
</dbReference>
<feature type="transmembrane region" description="Helical" evidence="7">
    <location>
        <begin position="87"/>
        <end position="108"/>
    </location>
</feature>